<organism evidence="2 3">
    <name type="scientific">Cellulomonas carbonis T26</name>
    <dbReference type="NCBI Taxonomy" id="947969"/>
    <lineage>
        <taxon>Bacteria</taxon>
        <taxon>Bacillati</taxon>
        <taxon>Actinomycetota</taxon>
        <taxon>Actinomycetes</taxon>
        <taxon>Micrococcales</taxon>
        <taxon>Cellulomonadaceae</taxon>
        <taxon>Cellulomonas</taxon>
    </lineage>
</organism>
<feature type="region of interest" description="Disordered" evidence="1">
    <location>
        <begin position="37"/>
        <end position="139"/>
    </location>
</feature>
<reference evidence="2 3" key="1">
    <citation type="submission" date="2013-08" db="EMBL/GenBank/DDBJ databases">
        <title>Genome sequencing of Cellulomonas carbonis T26.</title>
        <authorList>
            <person name="Chen F."/>
            <person name="Li Y."/>
            <person name="Wang G."/>
        </authorList>
    </citation>
    <scope>NUCLEOTIDE SEQUENCE [LARGE SCALE GENOMIC DNA]</scope>
    <source>
        <strain evidence="2 3">T26</strain>
    </source>
</reference>
<dbReference type="InterPro" id="IPR011049">
    <property type="entry name" value="Serralysin-like_metalloprot_C"/>
</dbReference>
<dbReference type="Gene3D" id="2.150.10.10">
    <property type="entry name" value="Serralysin-like metalloprotease, C-terminal"/>
    <property type="match status" value="1"/>
</dbReference>
<feature type="compositionally biased region" description="Basic and acidic residues" evidence="1">
    <location>
        <begin position="94"/>
        <end position="129"/>
    </location>
</feature>
<reference evidence="2 3" key="2">
    <citation type="journal article" date="2015" name="Stand. Genomic Sci.">
        <title>Draft genome sequence of Cellulomonas carbonis T26(T) and comparative analysis of six Cellulomonas genomes.</title>
        <authorList>
            <person name="Zhuang W."/>
            <person name="Zhang S."/>
            <person name="Xia X."/>
            <person name="Wang G."/>
        </authorList>
    </citation>
    <scope>NUCLEOTIDE SEQUENCE [LARGE SCALE GENOMIC DNA]</scope>
    <source>
        <strain evidence="2 3">T26</strain>
    </source>
</reference>
<feature type="compositionally biased region" description="Gly residues" evidence="1">
    <location>
        <begin position="66"/>
        <end position="75"/>
    </location>
</feature>
<dbReference type="EMBL" id="AXCY01000035">
    <property type="protein sequence ID" value="KGM10934.1"/>
    <property type="molecule type" value="Genomic_DNA"/>
</dbReference>
<keyword evidence="3" id="KW-1185">Reference proteome</keyword>
<evidence type="ECO:0000313" key="3">
    <source>
        <dbReference type="Proteomes" id="UP000029839"/>
    </source>
</evidence>
<feature type="compositionally biased region" description="Low complexity" evidence="1">
    <location>
        <begin position="76"/>
        <end position="93"/>
    </location>
</feature>
<evidence type="ECO:0000256" key="1">
    <source>
        <dbReference type="SAM" id="MobiDB-lite"/>
    </source>
</evidence>
<evidence type="ECO:0000313" key="2">
    <source>
        <dbReference type="EMBL" id="KGM10934.1"/>
    </source>
</evidence>
<protein>
    <submittedName>
        <fullName evidence="2">Uncharacterized protein</fullName>
    </submittedName>
</protein>
<gene>
    <name evidence="2" type="ORF">N868_13085</name>
</gene>
<dbReference type="SUPFAM" id="SSF51120">
    <property type="entry name" value="beta-Roll"/>
    <property type="match status" value="1"/>
</dbReference>
<comment type="caution">
    <text evidence="2">The sequence shown here is derived from an EMBL/GenBank/DDBJ whole genome shotgun (WGS) entry which is preliminary data.</text>
</comment>
<proteinExistence type="predicted"/>
<dbReference type="AlphaFoldDB" id="A0A0A0BUU7"/>
<name>A0A0A0BUU7_9CELL</name>
<sequence length="139" mass="14743">MGVWSVIEGPRNGDRQIKACPEAGSHGVHDMSWSAMASMHRARHRDQAGAADDMAGMHRAHHRDGGPGSMMGGRYGDMMDGVDGDAMMGSRSGDMMDGRDGDDMMDGRDGDDTMGGRDGDDTMGGRDTDDPMGPGHMGR</sequence>
<accession>A0A0A0BUU7</accession>
<dbReference type="Proteomes" id="UP000029839">
    <property type="component" value="Unassembled WGS sequence"/>
</dbReference>